<dbReference type="OrthoDB" id="1879366at2759"/>
<evidence type="ECO:0000256" key="1">
    <source>
        <dbReference type="ARBA" id="ARBA00022723"/>
    </source>
</evidence>
<proteinExistence type="predicted"/>
<dbReference type="InterPro" id="IPR047109">
    <property type="entry name" value="CAD-like"/>
</dbReference>
<keyword evidence="2" id="KW-0862">Zinc</keyword>
<protein>
    <submittedName>
        <fullName evidence="5">Putative NADP-dependent alcohol dehydrogenase C 2</fullName>
    </submittedName>
</protein>
<feature type="transmembrane region" description="Helical" evidence="4">
    <location>
        <begin position="50"/>
        <end position="72"/>
    </location>
</feature>
<accession>A0A8H7CN75</accession>
<organism evidence="5 6">
    <name type="scientific">Mycena venus</name>
    <dbReference type="NCBI Taxonomy" id="2733690"/>
    <lineage>
        <taxon>Eukaryota</taxon>
        <taxon>Fungi</taxon>
        <taxon>Dikarya</taxon>
        <taxon>Basidiomycota</taxon>
        <taxon>Agaricomycotina</taxon>
        <taxon>Agaricomycetes</taxon>
        <taxon>Agaricomycetidae</taxon>
        <taxon>Agaricales</taxon>
        <taxon>Marasmiineae</taxon>
        <taxon>Mycenaceae</taxon>
        <taxon>Mycena</taxon>
    </lineage>
</organism>
<dbReference type="PANTHER" id="PTHR42683">
    <property type="entry name" value="ALDEHYDE REDUCTASE"/>
    <property type="match status" value="1"/>
</dbReference>
<dbReference type="SUPFAM" id="SSF51735">
    <property type="entry name" value="NAD(P)-binding Rossmann-fold domains"/>
    <property type="match status" value="1"/>
</dbReference>
<keyword evidence="1" id="KW-0479">Metal-binding</keyword>
<evidence type="ECO:0000256" key="4">
    <source>
        <dbReference type="SAM" id="Phobius"/>
    </source>
</evidence>
<evidence type="ECO:0000256" key="2">
    <source>
        <dbReference type="ARBA" id="ARBA00022833"/>
    </source>
</evidence>
<keyword evidence="4" id="KW-1133">Transmembrane helix</keyword>
<dbReference type="Gene3D" id="3.40.50.720">
    <property type="entry name" value="NAD(P)-binding Rossmann-like Domain"/>
    <property type="match status" value="1"/>
</dbReference>
<evidence type="ECO:0000313" key="6">
    <source>
        <dbReference type="Proteomes" id="UP000620124"/>
    </source>
</evidence>
<dbReference type="Gene3D" id="3.90.180.10">
    <property type="entry name" value="Medium-chain alcohol dehydrogenases, catalytic domain"/>
    <property type="match status" value="1"/>
</dbReference>
<dbReference type="Proteomes" id="UP000620124">
    <property type="component" value="Unassembled WGS sequence"/>
</dbReference>
<keyword evidence="6" id="KW-1185">Reference proteome</keyword>
<evidence type="ECO:0000313" key="5">
    <source>
        <dbReference type="EMBL" id="KAF7342191.1"/>
    </source>
</evidence>
<keyword evidence="4" id="KW-0812">Transmembrane</keyword>
<comment type="caution">
    <text evidence="5">The sequence shown here is derived from an EMBL/GenBank/DDBJ whole genome shotgun (WGS) entry which is preliminary data.</text>
</comment>
<sequence length="170" mass="18599">MDVQVVVFSSTEAKREEALRLGVAEFCATAGVEKLDIGPPLDHLLVTTSFFAGLDVVSSAFFSFIVISMLIIDYHVSRYLNVMNAMGSIYPLTISGTDLVIPTMPVVLKGLTIQGSAVSSRSVQVKTLKFAASHQIKPIIERFPFTKEGIEDGMAKLREGRMRYRAVLVA</sequence>
<gene>
    <name evidence="5" type="ORF">MVEN_01807000</name>
</gene>
<keyword evidence="3" id="KW-0560">Oxidoreductase</keyword>
<name>A0A8H7CN75_9AGAR</name>
<dbReference type="EMBL" id="JACAZI010000017">
    <property type="protein sequence ID" value="KAF7342191.1"/>
    <property type="molecule type" value="Genomic_DNA"/>
</dbReference>
<dbReference type="AlphaFoldDB" id="A0A8H7CN75"/>
<keyword evidence="4" id="KW-0472">Membrane</keyword>
<dbReference type="GO" id="GO:0016616">
    <property type="term" value="F:oxidoreductase activity, acting on the CH-OH group of donors, NAD or NADP as acceptor"/>
    <property type="evidence" value="ECO:0007669"/>
    <property type="project" value="InterPro"/>
</dbReference>
<reference evidence="5" key="1">
    <citation type="submission" date="2020-05" db="EMBL/GenBank/DDBJ databases">
        <title>Mycena genomes resolve the evolution of fungal bioluminescence.</title>
        <authorList>
            <person name="Tsai I.J."/>
        </authorList>
    </citation>
    <scope>NUCLEOTIDE SEQUENCE</scope>
    <source>
        <strain evidence="5">CCC161011</strain>
    </source>
</reference>
<dbReference type="GO" id="GO:0046872">
    <property type="term" value="F:metal ion binding"/>
    <property type="evidence" value="ECO:0007669"/>
    <property type="project" value="UniProtKB-KW"/>
</dbReference>
<dbReference type="InterPro" id="IPR036291">
    <property type="entry name" value="NAD(P)-bd_dom_sf"/>
</dbReference>
<evidence type="ECO:0000256" key="3">
    <source>
        <dbReference type="ARBA" id="ARBA00023002"/>
    </source>
</evidence>